<evidence type="ECO:0000313" key="2">
    <source>
        <dbReference type="Proteomes" id="UP000256941"/>
    </source>
</evidence>
<name>A0A3D9XUR2_PARVE</name>
<dbReference type="AlphaFoldDB" id="A0A3D9XUR2"/>
<accession>A0A3D9XUR2</accession>
<reference evidence="1 2" key="1">
    <citation type="submission" date="2018-08" db="EMBL/GenBank/DDBJ databases">
        <title>Genomic Encyclopedia of Archaeal and Bacterial Type Strains, Phase II (KMG-II): from individual species to whole genera.</title>
        <authorList>
            <person name="Goeker M."/>
        </authorList>
    </citation>
    <scope>NUCLEOTIDE SEQUENCE [LARGE SCALE GENOMIC DNA]</scope>
    <source>
        <strain evidence="1 2">DSM 17099</strain>
    </source>
</reference>
<evidence type="ECO:0000313" key="1">
    <source>
        <dbReference type="EMBL" id="REF73451.1"/>
    </source>
</evidence>
<organism evidence="1 2">
    <name type="scientific">Paracoccus versutus</name>
    <name type="common">Thiobacillus versutus</name>
    <dbReference type="NCBI Taxonomy" id="34007"/>
    <lineage>
        <taxon>Bacteria</taxon>
        <taxon>Pseudomonadati</taxon>
        <taxon>Pseudomonadota</taxon>
        <taxon>Alphaproteobacteria</taxon>
        <taxon>Rhodobacterales</taxon>
        <taxon>Paracoccaceae</taxon>
        <taxon>Paracoccus</taxon>
    </lineage>
</organism>
<dbReference type="Proteomes" id="UP000256941">
    <property type="component" value="Unassembled WGS sequence"/>
</dbReference>
<evidence type="ECO:0008006" key="3">
    <source>
        <dbReference type="Google" id="ProtNLM"/>
    </source>
</evidence>
<protein>
    <recommendedName>
        <fullName evidence="3">CHAT domain-containing protein</fullName>
    </recommendedName>
</protein>
<comment type="caution">
    <text evidence="1">The sequence shown here is derived from an EMBL/GenBank/DDBJ whole genome shotgun (WGS) entry which is preliminary data.</text>
</comment>
<dbReference type="EMBL" id="QTUJ01000001">
    <property type="protein sequence ID" value="REF73451.1"/>
    <property type="molecule type" value="Genomic_DNA"/>
</dbReference>
<gene>
    <name evidence="1" type="ORF">BDD41_2011</name>
</gene>
<proteinExistence type="predicted"/>
<sequence length="218" mass="25146">MSQLHEATLRTKADVFIIESLDPDDEGNGRFEGGVISQILRLHRKQPLYRYVRTIEEFKAAVKEFGKSRYRYLHISAHGDPEGLCTTNQETIDFDELGDMLRPHLKGRRLFLSACSMVHNDMAAYVIPKTECFSIMGPEDDIEFHRAALFWASLYHLMFLKDAEKFNRARLTETLTKASALFEVNIKLFCRSDNKKGFDEVDVHSYTKPKKKPGPRRG</sequence>
<dbReference type="RefSeq" id="WP_208861560.1">
    <property type="nucleotide sequence ID" value="NZ_CP038196.1"/>
</dbReference>